<protein>
    <submittedName>
        <fullName evidence="2">Uncharacterized protein</fullName>
    </submittedName>
</protein>
<feature type="region of interest" description="Disordered" evidence="1">
    <location>
        <begin position="186"/>
        <end position="260"/>
    </location>
</feature>
<proteinExistence type="predicted"/>
<reference evidence="2 3" key="1">
    <citation type="submission" date="2018-06" db="EMBL/GenBank/DDBJ databases">
        <title>Complete Genomes of Monosporascus.</title>
        <authorList>
            <person name="Robinson A.J."/>
            <person name="Natvig D.O."/>
        </authorList>
    </citation>
    <scope>NUCLEOTIDE SEQUENCE [LARGE SCALE GENOMIC DNA]</scope>
    <source>
        <strain evidence="2 3">CBS 110550</strain>
    </source>
</reference>
<comment type="caution">
    <text evidence="2">The sequence shown here is derived from an EMBL/GenBank/DDBJ whole genome shotgun (WGS) entry which is preliminary data.</text>
</comment>
<gene>
    <name evidence="2" type="ORF">DL764_000670</name>
</gene>
<organism evidence="2 3">
    <name type="scientific">Monosporascus ibericus</name>
    <dbReference type="NCBI Taxonomy" id="155417"/>
    <lineage>
        <taxon>Eukaryota</taxon>
        <taxon>Fungi</taxon>
        <taxon>Dikarya</taxon>
        <taxon>Ascomycota</taxon>
        <taxon>Pezizomycotina</taxon>
        <taxon>Sordariomycetes</taxon>
        <taxon>Xylariomycetidae</taxon>
        <taxon>Xylariales</taxon>
        <taxon>Xylariales incertae sedis</taxon>
        <taxon>Monosporascus</taxon>
    </lineage>
</organism>
<dbReference type="EMBL" id="QJNU01000018">
    <property type="protein sequence ID" value="RYP10487.1"/>
    <property type="molecule type" value="Genomic_DNA"/>
</dbReference>
<accession>A0A4Q4TW55</accession>
<evidence type="ECO:0000313" key="3">
    <source>
        <dbReference type="Proteomes" id="UP000293360"/>
    </source>
</evidence>
<dbReference type="OrthoDB" id="10631861at2759"/>
<name>A0A4Q4TW55_9PEZI</name>
<sequence>MASSEASVDSFTLPMLLRYQSLVMLPAAPSTTLTSVELEFQGTRHPQLIVDFGAHRVCHGPQSMSRIAVYNIPVAISFTTSISQTAIDHRKLNLSPPSAAGVGQRQSPVSVEQHLQPLEERDRIDSSAVTDTVRQPQKSRCFSGARVFVSGGAPFHEPAHRCQNGTAPPRLLLRRRVDVQLLQAGSYYHPHSRRKGRARIPPAKPGGPVMVNVKLSSPSARAVPPPSSSEPLSGARRGEYGASGSDGPQQRASRAAMRARSRAPGLLLSDLKLETCVHQVDGHPREQAAGEHAGAGVRRGVVVLRIRARPGHRGLMEAIFVFTVLRGHYSS</sequence>
<dbReference type="Proteomes" id="UP000293360">
    <property type="component" value="Unassembled WGS sequence"/>
</dbReference>
<evidence type="ECO:0000313" key="2">
    <source>
        <dbReference type="EMBL" id="RYP10487.1"/>
    </source>
</evidence>
<keyword evidence="3" id="KW-1185">Reference proteome</keyword>
<evidence type="ECO:0000256" key="1">
    <source>
        <dbReference type="SAM" id="MobiDB-lite"/>
    </source>
</evidence>
<dbReference type="AlphaFoldDB" id="A0A4Q4TW55"/>